<feature type="domain" description="Glucose/Sorbosone dehydrogenase" evidence="2">
    <location>
        <begin position="193"/>
        <end position="508"/>
    </location>
</feature>
<dbReference type="PANTHER" id="PTHR19328:SF13">
    <property type="entry name" value="HIPL1 PROTEIN"/>
    <property type="match status" value="1"/>
</dbReference>
<comment type="caution">
    <text evidence="3">The sequence shown here is derived from an EMBL/GenBank/DDBJ whole genome shotgun (WGS) entry which is preliminary data.</text>
</comment>
<evidence type="ECO:0000313" key="3">
    <source>
        <dbReference type="EMBL" id="KMO75942.1"/>
    </source>
</evidence>
<dbReference type="Pfam" id="PF07995">
    <property type="entry name" value="GSDH"/>
    <property type="match status" value="1"/>
</dbReference>
<name>A0A0J6W2M6_9MYCO</name>
<dbReference type="EMBL" id="JYNU01000014">
    <property type="protein sequence ID" value="KMO75942.1"/>
    <property type="molecule type" value="Genomic_DNA"/>
</dbReference>
<dbReference type="PATRIC" id="fig|1807.14.peg.2495"/>
<reference evidence="3 4" key="1">
    <citation type="journal article" date="2015" name="Genome Biol. Evol.">
        <title>Characterization of Three Mycobacterium spp. with Potential Use in Bioremediation by Genome Sequencing and Comparative Genomics.</title>
        <authorList>
            <person name="Das S."/>
            <person name="Pettersson B.M."/>
            <person name="Behra P.R."/>
            <person name="Ramesh M."/>
            <person name="Dasgupta S."/>
            <person name="Bhattacharya A."/>
            <person name="Kirsebom L.A."/>
        </authorList>
    </citation>
    <scope>NUCLEOTIDE SEQUENCE [LARGE SCALE GENOMIC DNA]</scope>
    <source>
        <strain evidence="3 4">DSM 44075</strain>
    </source>
</reference>
<evidence type="ECO:0000259" key="2">
    <source>
        <dbReference type="Pfam" id="PF07995"/>
    </source>
</evidence>
<proteinExistence type="predicted"/>
<sequence length="518" mass="54602" precursor="true">MGESSSAGSVRSRTESRVSTALHIGRVGGLAVAFGIGAAVLTGQAVAAADSDTASSTSSSVNSTANQGDSSVAGPRVRAAERAEARATRRAEVKADRAEARAERAAVREQRAADRADRVAERRAQTVTIDAPDPAEPVAPRPRPSRLLDLVGAGLTAAGTRQPVQADRNTAAAENTLAAAVAPERTVVASGFTQPTDFQFLPDGRILVAEKNGRIRLVDEDGDVSRRPLYRVPTLTQGERGLGGLVVDPDFADNGYIYVAYTTIFARDRLARLTVRGDRVVFGSQKVLLQSTDRSAFFHHGGALGFGPDGMLYWGVGDNKNSDNAQDLGTIHGKIIRINPDGTIPSDNPDLGDGALPQIYAYGFRNPFRLTFTPTGELLVADVGENSFEEVDNVIAGGNYGWPGSEGPCTSDCAGVQDPIFYYGHGDSGAAITSVLFYDGGQLGDEFQNTLLVADLVKGWIKALDCTADFSSCGNARDFDAQAGGTVVLVQGPDDALYQLRYDTGQIIRIGAPVSPVI</sequence>
<keyword evidence="3" id="KW-0560">Oxidoreductase</keyword>
<dbReference type="InterPro" id="IPR012938">
    <property type="entry name" value="Glc/Sorbosone_DH"/>
</dbReference>
<feature type="compositionally biased region" description="Low complexity" evidence="1">
    <location>
        <begin position="54"/>
        <end position="66"/>
    </location>
</feature>
<dbReference type="PANTHER" id="PTHR19328">
    <property type="entry name" value="HEDGEHOG-INTERACTING PROTEIN"/>
    <property type="match status" value="1"/>
</dbReference>
<organism evidence="3 4">
    <name type="scientific">Mycolicibacterium obuense</name>
    <dbReference type="NCBI Taxonomy" id="1807"/>
    <lineage>
        <taxon>Bacteria</taxon>
        <taxon>Bacillati</taxon>
        <taxon>Actinomycetota</taxon>
        <taxon>Actinomycetes</taxon>
        <taxon>Mycobacteriales</taxon>
        <taxon>Mycobacteriaceae</taxon>
        <taxon>Mycolicibacterium</taxon>
    </lineage>
</organism>
<dbReference type="GO" id="GO:0008876">
    <property type="term" value="F:quinoprotein glucose dehydrogenase activity"/>
    <property type="evidence" value="ECO:0007669"/>
    <property type="project" value="UniProtKB-EC"/>
</dbReference>
<dbReference type="InterPro" id="IPR011041">
    <property type="entry name" value="Quinoprot_gluc/sorb_DH_b-prop"/>
</dbReference>
<dbReference type="Gene3D" id="2.120.10.30">
    <property type="entry name" value="TolB, C-terminal domain"/>
    <property type="match status" value="1"/>
</dbReference>
<feature type="region of interest" description="Disordered" evidence="1">
    <location>
        <begin position="54"/>
        <end position="144"/>
    </location>
</feature>
<protein>
    <submittedName>
        <fullName evidence="3">Quinoprotein glucose dehydrogenase B</fullName>
        <ecNumber evidence="3">1.1.5.2</ecNumber>
    </submittedName>
</protein>
<dbReference type="Proteomes" id="UP000036313">
    <property type="component" value="Unassembled WGS sequence"/>
</dbReference>
<dbReference type="EC" id="1.1.5.2" evidence="3"/>
<dbReference type="SUPFAM" id="SSF50952">
    <property type="entry name" value="Soluble quinoprotein glucose dehydrogenase"/>
    <property type="match status" value="1"/>
</dbReference>
<dbReference type="AlphaFoldDB" id="A0A0J6W2M6"/>
<accession>A0A0J6W2M6</accession>
<evidence type="ECO:0000256" key="1">
    <source>
        <dbReference type="SAM" id="MobiDB-lite"/>
    </source>
</evidence>
<gene>
    <name evidence="3" type="primary">gdhB</name>
    <name evidence="3" type="ORF">MOBUDSM44075_02471</name>
</gene>
<feature type="compositionally biased region" description="Basic and acidic residues" evidence="1">
    <location>
        <begin position="78"/>
        <end position="124"/>
    </location>
</feature>
<evidence type="ECO:0000313" key="4">
    <source>
        <dbReference type="Proteomes" id="UP000036313"/>
    </source>
</evidence>
<dbReference type="InterPro" id="IPR011042">
    <property type="entry name" value="6-blade_b-propeller_TolB-like"/>
</dbReference>